<dbReference type="AlphaFoldDB" id="A0A1R4H4Q3"/>
<proteinExistence type="predicted"/>
<organism evidence="1 2">
    <name type="scientific">Crenothrix polyspora</name>
    <dbReference type="NCBI Taxonomy" id="360316"/>
    <lineage>
        <taxon>Bacteria</taxon>
        <taxon>Pseudomonadati</taxon>
        <taxon>Pseudomonadota</taxon>
        <taxon>Gammaproteobacteria</taxon>
        <taxon>Methylococcales</taxon>
        <taxon>Crenotrichaceae</taxon>
        <taxon>Crenothrix</taxon>
    </lineage>
</organism>
<keyword evidence="2" id="KW-1185">Reference proteome</keyword>
<dbReference type="Proteomes" id="UP000195442">
    <property type="component" value="Unassembled WGS sequence"/>
</dbReference>
<sequence>MYKNNNTDIPTLSITAIKLRKNANKADSYVDKSPLAPLFQRGELMASSLTS</sequence>
<protein>
    <submittedName>
        <fullName evidence="1">Uncharacterized protein</fullName>
    </submittedName>
</protein>
<gene>
    <name evidence="1" type="ORF">CRENPOLYSF2_2100002</name>
</gene>
<name>A0A1R4H4Q3_9GAMM</name>
<dbReference type="EMBL" id="FUKJ01000125">
    <property type="protein sequence ID" value="SJM91199.1"/>
    <property type="molecule type" value="Genomic_DNA"/>
</dbReference>
<evidence type="ECO:0000313" key="2">
    <source>
        <dbReference type="Proteomes" id="UP000195442"/>
    </source>
</evidence>
<reference evidence="2" key="1">
    <citation type="submission" date="2017-02" db="EMBL/GenBank/DDBJ databases">
        <authorList>
            <person name="Daims H."/>
        </authorList>
    </citation>
    <scope>NUCLEOTIDE SEQUENCE [LARGE SCALE GENOMIC DNA]</scope>
</reference>
<evidence type="ECO:0000313" key="1">
    <source>
        <dbReference type="EMBL" id="SJM91199.1"/>
    </source>
</evidence>
<accession>A0A1R4H4Q3</accession>